<dbReference type="STRING" id="151894.SAMN04488524_3161"/>
<evidence type="ECO:0000256" key="2">
    <source>
        <dbReference type="ARBA" id="ARBA00023002"/>
    </source>
</evidence>
<evidence type="ECO:0000313" key="5">
    <source>
        <dbReference type="EMBL" id="SMC87730.1"/>
    </source>
</evidence>
<dbReference type="Gene3D" id="3.40.50.720">
    <property type="entry name" value="NAD(P)-binding Rossmann-like Domain"/>
    <property type="match status" value="1"/>
</dbReference>
<dbReference type="PRINTS" id="PR00080">
    <property type="entry name" value="SDRFAMILY"/>
</dbReference>
<comment type="similarity">
    <text evidence="1 3">Belongs to the short-chain dehydrogenases/reductases (SDR) family.</text>
</comment>
<evidence type="ECO:0000256" key="1">
    <source>
        <dbReference type="ARBA" id="ARBA00006484"/>
    </source>
</evidence>
<sequence>MNILSKYALITGATSGIGYELAKLFAADGYNLIIVARDQQELENKAAEFKTNGIDVRCIAQDLFDPGNAFAVYEEVKSLGIPIEILVNDAGQGVYGLFSETDIDRELDIIDLNVSSLVILTKLFLKDMLARNSGKILNVASIASKSPGPWQSVYHGTKAFVLSFTEAIREELKDTGISVTALMPGVTDTDFFRKADMLESKAVQDKSAMADPADVAKDGYDALMAGKDKVVSGLKNKVQVAMGNVMPDSMLAHQMAEQQKPAGNEELPEDQDQSAIVNEDAEFENSAVDPGVVSPETQEDGDDAEDQGQDEESADQQNAT</sequence>
<dbReference type="SUPFAM" id="SSF51735">
    <property type="entry name" value="NAD(P)-binding Rossmann-fold domains"/>
    <property type="match status" value="1"/>
</dbReference>
<dbReference type="InterPro" id="IPR036291">
    <property type="entry name" value="NAD(P)-bd_dom_sf"/>
</dbReference>
<dbReference type="PANTHER" id="PTHR44196">
    <property type="entry name" value="DEHYDROGENASE/REDUCTASE SDR FAMILY MEMBER 7B"/>
    <property type="match status" value="1"/>
</dbReference>
<dbReference type="CDD" id="cd05233">
    <property type="entry name" value="SDR_c"/>
    <property type="match status" value="1"/>
</dbReference>
<evidence type="ECO:0000313" key="6">
    <source>
        <dbReference type="Proteomes" id="UP000192756"/>
    </source>
</evidence>
<feature type="compositionally biased region" description="Acidic residues" evidence="4">
    <location>
        <begin position="297"/>
        <end position="314"/>
    </location>
</feature>
<dbReference type="GO" id="GO:0016020">
    <property type="term" value="C:membrane"/>
    <property type="evidence" value="ECO:0007669"/>
    <property type="project" value="TreeGrafter"/>
</dbReference>
<dbReference type="PRINTS" id="PR00081">
    <property type="entry name" value="GDHRDH"/>
</dbReference>
<evidence type="ECO:0000256" key="4">
    <source>
        <dbReference type="SAM" id="MobiDB-lite"/>
    </source>
</evidence>
<dbReference type="AlphaFoldDB" id="A0A1W2CR70"/>
<evidence type="ECO:0000256" key="3">
    <source>
        <dbReference type="RuleBase" id="RU000363"/>
    </source>
</evidence>
<dbReference type="RefSeq" id="WP_084239967.1">
    <property type="nucleotide sequence ID" value="NZ_FWXT01000002.1"/>
</dbReference>
<gene>
    <name evidence="5" type="ORF">SAMN04488524_3161</name>
</gene>
<name>A0A1W2CR70_9SPHI</name>
<protein>
    <recommendedName>
        <fullName evidence="7">Short-chain dehydrogenase</fullName>
    </recommendedName>
</protein>
<dbReference type="PANTHER" id="PTHR44196:SF2">
    <property type="entry name" value="SHORT-CHAIN DEHYDROGENASE-RELATED"/>
    <property type="match status" value="1"/>
</dbReference>
<evidence type="ECO:0008006" key="7">
    <source>
        <dbReference type="Google" id="ProtNLM"/>
    </source>
</evidence>
<keyword evidence="6" id="KW-1185">Reference proteome</keyword>
<feature type="region of interest" description="Disordered" evidence="4">
    <location>
        <begin position="255"/>
        <end position="320"/>
    </location>
</feature>
<dbReference type="Proteomes" id="UP000192756">
    <property type="component" value="Unassembled WGS sequence"/>
</dbReference>
<accession>A0A1W2CR70</accession>
<dbReference type="InterPro" id="IPR002347">
    <property type="entry name" value="SDR_fam"/>
</dbReference>
<dbReference type="GO" id="GO:0016491">
    <property type="term" value="F:oxidoreductase activity"/>
    <property type="evidence" value="ECO:0007669"/>
    <property type="project" value="UniProtKB-KW"/>
</dbReference>
<organism evidence="5 6">
    <name type="scientific">Pedobacter africanus</name>
    <dbReference type="NCBI Taxonomy" id="151894"/>
    <lineage>
        <taxon>Bacteria</taxon>
        <taxon>Pseudomonadati</taxon>
        <taxon>Bacteroidota</taxon>
        <taxon>Sphingobacteriia</taxon>
        <taxon>Sphingobacteriales</taxon>
        <taxon>Sphingobacteriaceae</taxon>
        <taxon>Pedobacter</taxon>
    </lineage>
</organism>
<reference evidence="6" key="1">
    <citation type="submission" date="2017-04" db="EMBL/GenBank/DDBJ databases">
        <authorList>
            <person name="Varghese N."/>
            <person name="Submissions S."/>
        </authorList>
    </citation>
    <scope>NUCLEOTIDE SEQUENCE [LARGE SCALE GENOMIC DNA]</scope>
    <source>
        <strain evidence="6">DSM 12126</strain>
    </source>
</reference>
<dbReference type="EMBL" id="FWXT01000002">
    <property type="protein sequence ID" value="SMC87730.1"/>
    <property type="molecule type" value="Genomic_DNA"/>
</dbReference>
<keyword evidence="2" id="KW-0560">Oxidoreductase</keyword>
<dbReference type="OrthoDB" id="9808814at2"/>
<dbReference type="Pfam" id="PF00106">
    <property type="entry name" value="adh_short"/>
    <property type="match status" value="1"/>
</dbReference>
<proteinExistence type="inferred from homology"/>